<dbReference type="EMBL" id="VJWX01000026">
    <property type="protein sequence ID" value="TVT60120.1"/>
    <property type="molecule type" value="Genomic_DNA"/>
</dbReference>
<organism evidence="1 2">
    <name type="scientific">Amycolatopsis rhizosphaerae</name>
    <dbReference type="NCBI Taxonomy" id="2053003"/>
    <lineage>
        <taxon>Bacteria</taxon>
        <taxon>Bacillati</taxon>
        <taxon>Actinomycetota</taxon>
        <taxon>Actinomycetes</taxon>
        <taxon>Pseudonocardiales</taxon>
        <taxon>Pseudonocardiaceae</taxon>
        <taxon>Amycolatopsis</taxon>
    </lineage>
</organism>
<evidence type="ECO:0000313" key="2">
    <source>
        <dbReference type="Proteomes" id="UP000320011"/>
    </source>
</evidence>
<reference evidence="1 2" key="1">
    <citation type="submission" date="2019-07" db="EMBL/GenBank/DDBJ databases">
        <authorList>
            <person name="Duangmal K."/>
            <person name="Teo W.F.A."/>
        </authorList>
    </citation>
    <scope>NUCLEOTIDE SEQUENCE [LARGE SCALE GENOMIC DNA]</scope>
    <source>
        <strain evidence="1 2">TBRC 6029</strain>
    </source>
</reference>
<evidence type="ECO:0000313" key="1">
    <source>
        <dbReference type="EMBL" id="TVT60120.1"/>
    </source>
</evidence>
<dbReference type="RefSeq" id="WP_144586061.1">
    <property type="nucleotide sequence ID" value="NZ_VJWX01000026.1"/>
</dbReference>
<name>A0A558DGG9_9PSEU</name>
<proteinExistence type="predicted"/>
<reference evidence="1 2" key="2">
    <citation type="submission" date="2019-08" db="EMBL/GenBank/DDBJ databases">
        <title>Amycolatopsis acidicola sp. nov., isolated from peat swamp forest soil.</title>
        <authorList>
            <person name="Srisuk N."/>
        </authorList>
    </citation>
    <scope>NUCLEOTIDE SEQUENCE [LARGE SCALE GENOMIC DNA]</scope>
    <source>
        <strain evidence="1 2">TBRC 6029</strain>
    </source>
</reference>
<sequence>MLPDARGGEQQLLETALLLAVRHAERPISDLHKLGPNSQRSADPVILRVTPHDELVVVDVEPDAAYRFLTALIPTTTEDGYLARGVPGLRIIRQGRDVELRLFGKDRMLNSARALVRGVPVPKWREVLKFIDENRSNIPDDPRIDRSPQSSSREVKRIAEYTKCPGPIGFGSAMLRRFGLLADADHVDIWPTSDTTVNIEIDRGRGVCAVARALQHPLAGIVDSRFIIDEPLRPTDTRVTVIDTAPDPGVSRRFPSAEPLDRPRLALRTMYAVSSRVDSRSASGAEGER</sequence>
<keyword evidence="2" id="KW-1185">Reference proteome</keyword>
<comment type="caution">
    <text evidence="1">The sequence shown here is derived from an EMBL/GenBank/DDBJ whole genome shotgun (WGS) entry which is preliminary data.</text>
</comment>
<gene>
    <name evidence="1" type="ORF">FNH05_04910</name>
</gene>
<dbReference type="OrthoDB" id="3660677at2"/>
<dbReference type="AlphaFoldDB" id="A0A558DGG9"/>
<dbReference type="Proteomes" id="UP000320011">
    <property type="component" value="Unassembled WGS sequence"/>
</dbReference>
<accession>A0A558DGG9</accession>
<protein>
    <submittedName>
        <fullName evidence="1">Uncharacterized protein</fullName>
    </submittedName>
</protein>